<dbReference type="eggNOG" id="COG0675">
    <property type="taxonomic scope" value="Bacteria"/>
</dbReference>
<evidence type="ECO:0000256" key="2">
    <source>
        <dbReference type="ARBA" id="ARBA00022578"/>
    </source>
</evidence>
<feature type="domain" description="C2H2-type" evidence="8">
    <location>
        <begin position="336"/>
        <end position="356"/>
    </location>
</feature>
<dbReference type="Proteomes" id="UP000003835">
    <property type="component" value="Unassembled WGS sequence"/>
</dbReference>
<keyword evidence="6" id="KW-0233">DNA recombination</keyword>
<dbReference type="InterPro" id="IPR013087">
    <property type="entry name" value="Znf_C2H2_type"/>
</dbReference>
<dbReference type="GO" id="GO:0046872">
    <property type="term" value="F:metal ion binding"/>
    <property type="evidence" value="ECO:0007669"/>
    <property type="project" value="UniProtKB-KW"/>
</dbReference>
<dbReference type="InterPro" id="IPR010095">
    <property type="entry name" value="Cas12f1-like_TNB"/>
</dbReference>
<evidence type="ECO:0000313" key="9">
    <source>
        <dbReference type="EMBL" id="EDX78613.1"/>
    </source>
</evidence>
<organism evidence="9 10">
    <name type="scientific">Coleofasciculus chthonoplastes PCC 7420</name>
    <dbReference type="NCBI Taxonomy" id="118168"/>
    <lineage>
        <taxon>Bacteria</taxon>
        <taxon>Bacillati</taxon>
        <taxon>Cyanobacteriota</taxon>
        <taxon>Cyanophyceae</taxon>
        <taxon>Coleofasciculales</taxon>
        <taxon>Coleofasciculaceae</taxon>
        <taxon>Coleofasciculus</taxon>
    </lineage>
</organism>
<keyword evidence="2" id="KW-0815">Transposition</keyword>
<dbReference type="PROSITE" id="PS00028">
    <property type="entry name" value="ZINC_FINGER_C2H2_1"/>
    <property type="match status" value="1"/>
</dbReference>
<keyword evidence="10" id="KW-1185">Reference proteome</keyword>
<dbReference type="InterPro" id="IPR021027">
    <property type="entry name" value="Transposase_put_HTH"/>
</dbReference>
<accession>B4VIB1</accession>
<gene>
    <name evidence="9" type="ORF">MC7420_7266</name>
</gene>
<evidence type="ECO:0000256" key="1">
    <source>
        <dbReference type="ARBA" id="ARBA00008761"/>
    </source>
</evidence>
<evidence type="ECO:0000256" key="4">
    <source>
        <dbReference type="ARBA" id="ARBA00022833"/>
    </source>
</evidence>
<evidence type="ECO:0000256" key="3">
    <source>
        <dbReference type="ARBA" id="ARBA00022723"/>
    </source>
</evidence>
<dbReference type="Pfam" id="PF07282">
    <property type="entry name" value="Cas12f1-like_TNB"/>
    <property type="match status" value="1"/>
</dbReference>
<sequence>MLTFNYRYRIYPDATQEQRLIEWMEICRRAYNYALGEIKDWCNSRKCLIDRCSLEKEYIIPADTKFPSEVQQLNNLPKAKKEFPKLKEVPSQVLQQTIKQLHKGWDYFKSRGFGFPRFKKFGQLKSLLFPQFKENPVTDLHIKLPKLGAIPINLHRPIPYGFTVKQVRIIRKADRWYASINIQCDVSIPDPKPHGYPIGVDVGLDKFLATSDGVVVEPPKFFKKLQSKLKLLQHRLSRKTKRSKNYEKQRLKVARLHHQIDNTRKDFHFKQAHALCDAGDMVFMEDLDYRITAKGFLGKQMLDSGFGQFRTITQYICWKRGKFFAVVDARGTSQECPECKGEVKKDLSIRIHDCPHCGYKTDRDVASGQVIRNRGIELISTAGLAGKETAYAADLPGVGESQN</sequence>
<keyword evidence="3" id="KW-0479">Metal-binding</keyword>
<protein>
    <submittedName>
        <fullName evidence="9">Transposase, IS605 family</fullName>
    </submittedName>
</protein>
<dbReference type="NCBIfam" id="NF040570">
    <property type="entry name" value="guided_TnpB"/>
    <property type="match status" value="1"/>
</dbReference>
<dbReference type="HOGENOM" id="CLU_032903_0_1_3"/>
<dbReference type="AlphaFoldDB" id="B4VIB1"/>
<dbReference type="GO" id="GO:0006310">
    <property type="term" value="P:DNA recombination"/>
    <property type="evidence" value="ECO:0007669"/>
    <property type="project" value="UniProtKB-KW"/>
</dbReference>
<dbReference type="EMBL" id="DS989841">
    <property type="protein sequence ID" value="EDX78613.1"/>
    <property type="molecule type" value="Genomic_DNA"/>
</dbReference>
<dbReference type="GO" id="GO:0032196">
    <property type="term" value="P:transposition"/>
    <property type="evidence" value="ECO:0007669"/>
    <property type="project" value="UniProtKB-KW"/>
</dbReference>
<keyword evidence="4" id="KW-0862">Zinc</keyword>
<proteinExistence type="inferred from homology"/>
<evidence type="ECO:0000256" key="6">
    <source>
        <dbReference type="ARBA" id="ARBA00023172"/>
    </source>
</evidence>
<comment type="similarity">
    <text evidence="1">In the C-terminal section; belongs to the transposase 35 family.</text>
</comment>
<dbReference type="InterPro" id="IPR001959">
    <property type="entry name" value="Transposase"/>
</dbReference>
<dbReference type="Pfam" id="PF01385">
    <property type="entry name" value="OrfB_IS605"/>
    <property type="match status" value="1"/>
</dbReference>
<dbReference type="Pfam" id="PF12323">
    <property type="entry name" value="HTH_OrfB_IS605"/>
    <property type="match status" value="1"/>
</dbReference>
<dbReference type="GO" id="GO:0003677">
    <property type="term" value="F:DNA binding"/>
    <property type="evidence" value="ECO:0007669"/>
    <property type="project" value="UniProtKB-KW"/>
</dbReference>
<evidence type="ECO:0000313" key="10">
    <source>
        <dbReference type="Proteomes" id="UP000003835"/>
    </source>
</evidence>
<feature type="coiled-coil region" evidence="7">
    <location>
        <begin position="222"/>
        <end position="249"/>
    </location>
</feature>
<reference evidence="9 10" key="1">
    <citation type="submission" date="2008-07" db="EMBL/GenBank/DDBJ databases">
        <authorList>
            <person name="Tandeau de Marsac N."/>
            <person name="Ferriera S."/>
            <person name="Johnson J."/>
            <person name="Kravitz S."/>
            <person name="Beeson K."/>
            <person name="Sutton G."/>
            <person name="Rogers Y.-H."/>
            <person name="Friedman R."/>
            <person name="Frazier M."/>
            <person name="Venter J.C."/>
        </authorList>
    </citation>
    <scope>NUCLEOTIDE SEQUENCE [LARGE SCALE GENOMIC DNA]</scope>
    <source>
        <strain evidence="9 10">PCC 7420</strain>
    </source>
</reference>
<evidence type="ECO:0000256" key="5">
    <source>
        <dbReference type="ARBA" id="ARBA00023125"/>
    </source>
</evidence>
<dbReference type="STRING" id="118168.MC7420_7266"/>
<evidence type="ECO:0000259" key="8">
    <source>
        <dbReference type="PROSITE" id="PS00028"/>
    </source>
</evidence>
<evidence type="ECO:0000256" key="7">
    <source>
        <dbReference type="SAM" id="Coils"/>
    </source>
</evidence>
<keyword evidence="7" id="KW-0175">Coiled coil</keyword>
<name>B4VIB1_9CYAN</name>
<keyword evidence="5" id="KW-0238">DNA-binding</keyword>